<proteinExistence type="predicted"/>
<sequence>MNLRKAQISIILVTLLVSGCFPPPEFPDVPNIRFSSLQYIDYETARDSMVLKFEFEDGDGDIGLTADEIRTPYHPFNIVIDSRDSIVRYSDPDVVPPLYLVDPLGNVTPFSETDNRPPFNCSSYQVGNFTDIGTDTFYIQKNPYHNNLHIQFLRKKNGAYTKIDFASEFGNASCDVVDFNGRIPIFDRENIGRSLSGTISYAMLSAGFPIILRSDTFKVKFYIYDRDLNKSNEVESPDLTLSKITLSRD</sequence>
<comment type="caution">
    <text evidence="1">The sequence shown here is derived from an EMBL/GenBank/DDBJ whole genome shotgun (WGS) entry which is preliminary data.</text>
</comment>
<reference evidence="1 2" key="1">
    <citation type="journal article" date="2013" name="Int. J. Syst. Evol. Microbiol.">
        <title>Marinoscillum luteum sp. nov., isolated from marine sediment.</title>
        <authorList>
            <person name="Cha I.T."/>
            <person name="Park S.J."/>
            <person name="Kim S.J."/>
            <person name="Kim J.G."/>
            <person name="Jung M.Y."/>
            <person name="Shin K.S."/>
            <person name="Kwon K.K."/>
            <person name="Yang S.H."/>
            <person name="Seo Y.S."/>
            <person name="Rhee S.K."/>
        </authorList>
    </citation>
    <scope>NUCLEOTIDE SEQUENCE [LARGE SCALE GENOMIC DNA]</scope>
    <source>
        <strain evidence="1 2">KCTC 23939</strain>
    </source>
</reference>
<evidence type="ECO:0000313" key="2">
    <source>
        <dbReference type="Proteomes" id="UP001610063"/>
    </source>
</evidence>
<dbReference type="RefSeq" id="WP_159584913.1">
    <property type="nucleotide sequence ID" value="NZ_JBIPKE010000017.1"/>
</dbReference>
<accession>A0ABW7NC28</accession>
<gene>
    <name evidence="1" type="ORF">ACHKAR_12805</name>
</gene>
<organism evidence="1 2">
    <name type="scientific">Marinoscillum luteum</name>
    <dbReference type="NCBI Taxonomy" id="861051"/>
    <lineage>
        <taxon>Bacteria</taxon>
        <taxon>Pseudomonadati</taxon>
        <taxon>Bacteroidota</taxon>
        <taxon>Cytophagia</taxon>
        <taxon>Cytophagales</taxon>
        <taxon>Reichenbachiellaceae</taxon>
        <taxon>Marinoscillum</taxon>
    </lineage>
</organism>
<dbReference type="Proteomes" id="UP001610063">
    <property type="component" value="Unassembled WGS sequence"/>
</dbReference>
<protein>
    <recommendedName>
        <fullName evidence="3">DUF4882 domain-containing protein</fullName>
    </recommendedName>
</protein>
<evidence type="ECO:0008006" key="3">
    <source>
        <dbReference type="Google" id="ProtNLM"/>
    </source>
</evidence>
<name>A0ABW7NC28_9BACT</name>
<dbReference type="PROSITE" id="PS51257">
    <property type="entry name" value="PROKAR_LIPOPROTEIN"/>
    <property type="match status" value="1"/>
</dbReference>
<dbReference type="EMBL" id="JBIPKE010000017">
    <property type="protein sequence ID" value="MFH6984324.1"/>
    <property type="molecule type" value="Genomic_DNA"/>
</dbReference>
<evidence type="ECO:0000313" key="1">
    <source>
        <dbReference type="EMBL" id="MFH6984324.1"/>
    </source>
</evidence>
<keyword evidence="2" id="KW-1185">Reference proteome</keyword>